<feature type="transmembrane region" description="Helical" evidence="1">
    <location>
        <begin position="26"/>
        <end position="46"/>
    </location>
</feature>
<evidence type="ECO:0008006" key="4">
    <source>
        <dbReference type="Google" id="ProtNLM"/>
    </source>
</evidence>
<reference evidence="2 3" key="1">
    <citation type="journal article" date="2018" name="Evol. Lett.">
        <title>Horizontal gene cluster transfer increased hallucinogenic mushroom diversity.</title>
        <authorList>
            <person name="Reynolds H.T."/>
            <person name="Vijayakumar V."/>
            <person name="Gluck-Thaler E."/>
            <person name="Korotkin H.B."/>
            <person name="Matheny P.B."/>
            <person name="Slot J.C."/>
        </authorList>
    </citation>
    <scope>NUCLEOTIDE SEQUENCE [LARGE SCALE GENOMIC DNA]</scope>
    <source>
        <strain evidence="2 3">2631</strain>
    </source>
</reference>
<feature type="transmembrane region" description="Helical" evidence="1">
    <location>
        <begin position="238"/>
        <end position="261"/>
    </location>
</feature>
<feature type="transmembrane region" description="Helical" evidence="1">
    <location>
        <begin position="161"/>
        <end position="179"/>
    </location>
</feature>
<keyword evidence="3" id="KW-1185">Reference proteome</keyword>
<gene>
    <name evidence="2" type="ORF">CVT25_007725</name>
</gene>
<feature type="transmembrane region" description="Helical" evidence="1">
    <location>
        <begin position="199"/>
        <end position="226"/>
    </location>
</feature>
<dbReference type="InParanoid" id="A0A409XHT8"/>
<keyword evidence="1" id="KW-0812">Transmembrane</keyword>
<keyword evidence="1" id="KW-0472">Membrane</keyword>
<dbReference type="EMBL" id="NHYD01001647">
    <property type="protein sequence ID" value="PPQ90323.1"/>
    <property type="molecule type" value="Genomic_DNA"/>
</dbReference>
<proteinExistence type="predicted"/>
<sequence>MSTPDIPISVDVQRGIIDASINASMLLNFLMGIYTMVYAGTVYLYISKKAAHFIVQWYFLDLTVVVDGDTRESIFFGTLLVPQWISELSDLLFYSTLMVSDGLLIWRCYHVWGQSFAVILVPLILFVGELGLFVLAIVLVGLNSLQTNVANLYLLNKISSASMFVPLGTTAITTFLIGYRIHTASGLDHPPSKKLFGRIMLLVMESAAVYLVALLFEAICIIVPAFTVVGSPLFQVKYYGGTVLIVAAGMAPTVLVARIALINPDNARVSSTVTHISALQFGSRHGSGHRRHSTAGEISVIFHSENAALASVVELKRECPA</sequence>
<protein>
    <recommendedName>
        <fullName evidence="4">G protein-coupled receptor</fullName>
    </recommendedName>
</protein>
<organism evidence="2 3">
    <name type="scientific">Psilocybe cyanescens</name>
    <dbReference type="NCBI Taxonomy" id="93625"/>
    <lineage>
        <taxon>Eukaryota</taxon>
        <taxon>Fungi</taxon>
        <taxon>Dikarya</taxon>
        <taxon>Basidiomycota</taxon>
        <taxon>Agaricomycotina</taxon>
        <taxon>Agaricomycetes</taxon>
        <taxon>Agaricomycetidae</taxon>
        <taxon>Agaricales</taxon>
        <taxon>Agaricineae</taxon>
        <taxon>Strophariaceae</taxon>
        <taxon>Psilocybe</taxon>
    </lineage>
</organism>
<keyword evidence="1" id="KW-1133">Transmembrane helix</keyword>
<evidence type="ECO:0000313" key="3">
    <source>
        <dbReference type="Proteomes" id="UP000283269"/>
    </source>
</evidence>
<feature type="transmembrane region" description="Helical" evidence="1">
    <location>
        <begin position="116"/>
        <end position="141"/>
    </location>
</feature>
<accession>A0A409XHT8</accession>
<dbReference type="AlphaFoldDB" id="A0A409XHT8"/>
<evidence type="ECO:0000313" key="2">
    <source>
        <dbReference type="EMBL" id="PPQ90323.1"/>
    </source>
</evidence>
<dbReference type="Proteomes" id="UP000283269">
    <property type="component" value="Unassembled WGS sequence"/>
</dbReference>
<evidence type="ECO:0000256" key="1">
    <source>
        <dbReference type="SAM" id="Phobius"/>
    </source>
</evidence>
<comment type="caution">
    <text evidence="2">The sequence shown here is derived from an EMBL/GenBank/DDBJ whole genome shotgun (WGS) entry which is preliminary data.</text>
</comment>
<dbReference type="OrthoDB" id="2841022at2759"/>
<name>A0A409XHT8_PSICY</name>